<keyword evidence="4" id="KW-0539">Nucleus</keyword>
<dbReference type="OrthoDB" id="121932at2759"/>
<protein>
    <recommendedName>
        <fullName evidence="10">Sister chromatid cohesion protein Ctf8</fullName>
    </recommendedName>
</protein>
<dbReference type="InterPro" id="IPR018607">
    <property type="entry name" value="Ctf8"/>
</dbReference>
<evidence type="ECO:0000256" key="6">
    <source>
        <dbReference type="ARBA" id="ARBA00038447"/>
    </source>
</evidence>
<evidence type="ECO:0000256" key="7">
    <source>
        <dbReference type="SAM" id="MobiDB-lite"/>
    </source>
</evidence>
<dbReference type="Proteomes" id="UP000009084">
    <property type="component" value="Unassembled WGS sequence"/>
</dbReference>
<dbReference type="EMBL" id="ACFW01000049">
    <property type="protein sequence ID" value="EER23605.1"/>
    <property type="molecule type" value="Genomic_DNA"/>
</dbReference>
<evidence type="ECO:0000256" key="4">
    <source>
        <dbReference type="ARBA" id="ARBA00023242"/>
    </source>
</evidence>
<evidence type="ECO:0000313" key="8">
    <source>
        <dbReference type="EMBL" id="EER23605.1"/>
    </source>
</evidence>
<dbReference type="RefSeq" id="XP_003065750.1">
    <property type="nucleotide sequence ID" value="XM_003065704.1"/>
</dbReference>
<dbReference type="GO" id="GO:0003677">
    <property type="term" value="F:DNA binding"/>
    <property type="evidence" value="ECO:0007669"/>
    <property type="project" value="UniProtKB-KW"/>
</dbReference>
<gene>
    <name evidence="8" type="ORF">CPC735_049750</name>
</gene>
<dbReference type="PANTHER" id="PTHR28605:SF1">
    <property type="entry name" value="CHROMOSOME TRANSMISSION FIDELITY FACTOR 8"/>
    <property type="match status" value="1"/>
</dbReference>
<feature type="region of interest" description="Disordered" evidence="7">
    <location>
        <begin position="116"/>
        <end position="144"/>
    </location>
</feature>
<dbReference type="AlphaFoldDB" id="C5PGF2"/>
<proteinExistence type="inferred from homology"/>
<evidence type="ECO:0000256" key="2">
    <source>
        <dbReference type="ARBA" id="ARBA00022705"/>
    </source>
</evidence>
<sequence length="169" mass="18841">MPTIPIHLKCQTRLNEDIANPLPTLLNTPSGLAILELQGTINLPSNEPHYNDEQTDLQSEFHAQTPIGRLVFPDYDASNPPSSGSWMKRVHLYVGRHQRLTGEVKKLPKPLAIIRRRQSKDSSGAGHIMRSAARDTAAHPDGNPSVEELEIAEIIRYRLLFSARPEPVS</sequence>
<reference evidence="8 9" key="1">
    <citation type="journal article" date="2009" name="Genome Res.">
        <title>Comparative genomic analyses of the human fungal pathogens Coccidioides and their relatives.</title>
        <authorList>
            <person name="Sharpton T.J."/>
            <person name="Stajich J.E."/>
            <person name="Rounsley S.D."/>
            <person name="Gardner M.J."/>
            <person name="Wortman J.R."/>
            <person name="Jordar V.S."/>
            <person name="Maiti R."/>
            <person name="Kodira C.D."/>
            <person name="Neafsey D.E."/>
            <person name="Zeng Q."/>
            <person name="Hung C.-Y."/>
            <person name="McMahan C."/>
            <person name="Muszewska A."/>
            <person name="Grynberg M."/>
            <person name="Mandel M.A."/>
            <person name="Kellner E.M."/>
            <person name="Barker B.M."/>
            <person name="Galgiani J.N."/>
            <person name="Orbach M.J."/>
            <person name="Kirkland T.N."/>
            <person name="Cole G.T."/>
            <person name="Henn M.R."/>
            <person name="Birren B.W."/>
            <person name="Taylor J.W."/>
        </authorList>
    </citation>
    <scope>NUCLEOTIDE SEQUENCE [LARGE SCALE GENOMIC DNA]</scope>
    <source>
        <strain evidence="9">C735</strain>
    </source>
</reference>
<dbReference type="Pfam" id="PF09696">
    <property type="entry name" value="Ctf8"/>
    <property type="match status" value="1"/>
</dbReference>
<evidence type="ECO:0000256" key="5">
    <source>
        <dbReference type="ARBA" id="ARBA00023306"/>
    </source>
</evidence>
<name>C5PGF2_COCP7</name>
<keyword evidence="5" id="KW-0131">Cell cycle</keyword>
<dbReference type="HOGENOM" id="CLU_090690_0_0_1"/>
<evidence type="ECO:0008006" key="10">
    <source>
        <dbReference type="Google" id="ProtNLM"/>
    </source>
</evidence>
<dbReference type="PANTHER" id="PTHR28605">
    <property type="entry name" value="CTF8, CHROMOSOME TRANSMISSION FIDELITY FACTOR 8 HOMOLOG (S. CEREVISIAE)"/>
    <property type="match status" value="1"/>
</dbReference>
<keyword evidence="3" id="KW-0238">DNA-binding</keyword>
<dbReference type="KEGG" id="cpw:9691220"/>
<accession>C5PGF2</accession>
<organism evidence="8 9">
    <name type="scientific">Coccidioides posadasii (strain C735)</name>
    <name type="common">Valley fever fungus</name>
    <dbReference type="NCBI Taxonomy" id="222929"/>
    <lineage>
        <taxon>Eukaryota</taxon>
        <taxon>Fungi</taxon>
        <taxon>Dikarya</taxon>
        <taxon>Ascomycota</taxon>
        <taxon>Pezizomycotina</taxon>
        <taxon>Eurotiomycetes</taxon>
        <taxon>Eurotiomycetidae</taxon>
        <taxon>Onygenales</taxon>
        <taxon>Onygenaceae</taxon>
        <taxon>Coccidioides</taxon>
    </lineage>
</organism>
<dbReference type="GO" id="GO:0007064">
    <property type="term" value="P:mitotic sister chromatid cohesion"/>
    <property type="evidence" value="ECO:0007669"/>
    <property type="project" value="InterPro"/>
</dbReference>
<keyword evidence="2" id="KW-0235">DNA replication</keyword>
<evidence type="ECO:0000256" key="3">
    <source>
        <dbReference type="ARBA" id="ARBA00023125"/>
    </source>
</evidence>
<comment type="similarity">
    <text evidence="6">Belongs to the CTF8 family.</text>
</comment>
<evidence type="ECO:0000256" key="1">
    <source>
        <dbReference type="ARBA" id="ARBA00004123"/>
    </source>
</evidence>
<comment type="caution">
    <text evidence="8">The sequence shown here is derived from an EMBL/GenBank/DDBJ whole genome shotgun (WGS) entry which is preliminary data.</text>
</comment>
<evidence type="ECO:0000313" key="9">
    <source>
        <dbReference type="Proteomes" id="UP000009084"/>
    </source>
</evidence>
<dbReference type="GO" id="GO:0031390">
    <property type="term" value="C:Ctf18 RFC-like complex"/>
    <property type="evidence" value="ECO:0007669"/>
    <property type="project" value="InterPro"/>
</dbReference>
<comment type="subcellular location">
    <subcellularLocation>
        <location evidence="1">Nucleus</location>
    </subcellularLocation>
</comment>
<dbReference type="GO" id="GO:0006260">
    <property type="term" value="P:DNA replication"/>
    <property type="evidence" value="ECO:0007669"/>
    <property type="project" value="UniProtKB-KW"/>
</dbReference>
<dbReference type="VEuPathDB" id="FungiDB:CPC735_049750"/>